<gene>
    <name evidence="1" type="ORF">TRICI_006357</name>
</gene>
<dbReference type="Proteomes" id="UP000761534">
    <property type="component" value="Unassembled WGS sequence"/>
</dbReference>
<keyword evidence="2" id="KW-1185">Reference proteome</keyword>
<dbReference type="VEuPathDB" id="FungiDB:TRICI_006357"/>
<accession>A0A642UHU3</accession>
<dbReference type="AlphaFoldDB" id="A0A642UHU3"/>
<evidence type="ECO:0000313" key="1">
    <source>
        <dbReference type="EMBL" id="KAA8899269.1"/>
    </source>
</evidence>
<name>A0A642UHU3_9ASCO</name>
<proteinExistence type="predicted"/>
<sequence>MNIAQRFEGNRALGCEGVPPEDRFCVRIAGGYSVASERLEHYLRAKPVRVSGCLSPENQFWDGITLDQQYYLPSVVLHSIMYISQRGTDTGTFLEAEPIVKHVLAKLTV</sequence>
<reference evidence="1" key="1">
    <citation type="journal article" date="2019" name="G3 (Bethesda)">
        <title>Genome Assemblies of Two Rare Opportunistic Yeast Pathogens: Diutina rugosa (syn. Candida rugosa) and Trichomonascus ciferrii (syn. Candida ciferrii).</title>
        <authorList>
            <person name="Mixao V."/>
            <person name="Saus E."/>
            <person name="Hansen A.P."/>
            <person name="Lass-Florl C."/>
            <person name="Gabaldon T."/>
        </authorList>
    </citation>
    <scope>NUCLEOTIDE SEQUENCE</scope>
    <source>
        <strain evidence="1">CBS 4856</strain>
    </source>
</reference>
<comment type="caution">
    <text evidence="1">The sequence shown here is derived from an EMBL/GenBank/DDBJ whole genome shotgun (WGS) entry which is preliminary data.</text>
</comment>
<dbReference type="EMBL" id="SWFS01000525">
    <property type="protein sequence ID" value="KAA8899269.1"/>
    <property type="molecule type" value="Genomic_DNA"/>
</dbReference>
<protein>
    <submittedName>
        <fullName evidence="1">Uncharacterized protein</fullName>
    </submittedName>
</protein>
<evidence type="ECO:0000313" key="2">
    <source>
        <dbReference type="Proteomes" id="UP000761534"/>
    </source>
</evidence>
<organism evidence="1 2">
    <name type="scientific">Trichomonascus ciferrii</name>
    <dbReference type="NCBI Taxonomy" id="44093"/>
    <lineage>
        <taxon>Eukaryota</taxon>
        <taxon>Fungi</taxon>
        <taxon>Dikarya</taxon>
        <taxon>Ascomycota</taxon>
        <taxon>Saccharomycotina</taxon>
        <taxon>Dipodascomycetes</taxon>
        <taxon>Dipodascales</taxon>
        <taxon>Trichomonascaceae</taxon>
        <taxon>Trichomonascus</taxon>
        <taxon>Trichomonascus ciferrii complex</taxon>
    </lineage>
</organism>